<dbReference type="InterPro" id="IPR013783">
    <property type="entry name" value="Ig-like_fold"/>
</dbReference>
<dbReference type="EMBL" id="QWLA01000038">
    <property type="protein sequence ID" value="RIH85734.1"/>
    <property type="molecule type" value="Genomic_DNA"/>
</dbReference>
<dbReference type="Proteomes" id="UP000265341">
    <property type="component" value="Unassembled WGS sequence"/>
</dbReference>
<keyword evidence="1" id="KW-0732">Signal</keyword>
<evidence type="ECO:0008006" key="4">
    <source>
        <dbReference type="Google" id="ProtNLM"/>
    </source>
</evidence>
<keyword evidence="3" id="KW-1185">Reference proteome</keyword>
<dbReference type="Gene3D" id="2.60.40.10">
    <property type="entry name" value="Immunoglobulins"/>
    <property type="match status" value="1"/>
</dbReference>
<feature type="chain" id="PRO_5017226611" description="Fibronectin type-III domain-containing protein" evidence="1">
    <location>
        <begin position="24"/>
        <end position="236"/>
    </location>
</feature>
<dbReference type="SUPFAM" id="SSF49265">
    <property type="entry name" value="Fibronectin type III"/>
    <property type="match status" value="1"/>
</dbReference>
<gene>
    <name evidence="2" type="ORF">Mrose_02073</name>
</gene>
<organism evidence="2 3">
    <name type="scientific">Calidithermus roseus</name>
    <dbReference type="NCBI Taxonomy" id="1644118"/>
    <lineage>
        <taxon>Bacteria</taxon>
        <taxon>Thermotogati</taxon>
        <taxon>Deinococcota</taxon>
        <taxon>Deinococci</taxon>
        <taxon>Thermales</taxon>
        <taxon>Thermaceae</taxon>
        <taxon>Calidithermus</taxon>
    </lineage>
</organism>
<dbReference type="OrthoDB" id="34202at2"/>
<comment type="caution">
    <text evidence="2">The sequence shown here is derived from an EMBL/GenBank/DDBJ whole genome shotgun (WGS) entry which is preliminary data.</text>
</comment>
<protein>
    <recommendedName>
        <fullName evidence="4">Fibronectin type-III domain-containing protein</fullName>
    </recommendedName>
</protein>
<reference evidence="2 3" key="1">
    <citation type="submission" date="2018-08" db="EMBL/GenBank/DDBJ databases">
        <title>Meiothermus roseus NBRC 110900 genome sequencing project.</title>
        <authorList>
            <person name="Da Costa M.S."/>
            <person name="Albuquerque L."/>
            <person name="Raposo P."/>
            <person name="Froufe H.J.C."/>
            <person name="Barroso C.S."/>
            <person name="Egas C."/>
        </authorList>
    </citation>
    <scope>NUCLEOTIDE SEQUENCE [LARGE SCALE GENOMIC DNA]</scope>
    <source>
        <strain evidence="2 3">NBRC 110900</strain>
    </source>
</reference>
<evidence type="ECO:0000313" key="2">
    <source>
        <dbReference type="EMBL" id="RIH85734.1"/>
    </source>
</evidence>
<proteinExistence type="predicted"/>
<accession>A0A399ELX2</accession>
<dbReference type="AlphaFoldDB" id="A0A399ELX2"/>
<name>A0A399ELX2_9DEIN</name>
<evidence type="ECO:0000313" key="3">
    <source>
        <dbReference type="Proteomes" id="UP000265341"/>
    </source>
</evidence>
<sequence length="236" mass="25533">MSKNILRILAALLVCALPLLVTAQTRAPNGLALSMGTINAEGQQTMGSFVLASFYIPALEPEYKQDVKVVVRGPAGWNKGQALEFEVAEVAPAEGYWSFTGAEDVPLLSGRYIAEAVIDGKTLHSEISVDATQRLEVPQIQSIQSGGTSRLSLRWRSVAGAEVYLVGLYDAQGNELAQTTSADAEESFTGLDLKPGISYYAQVIAFSHDPNFSVEQFARLPSQVNVAYDLEEFSLR</sequence>
<feature type="signal peptide" evidence="1">
    <location>
        <begin position="1"/>
        <end position="23"/>
    </location>
</feature>
<evidence type="ECO:0000256" key="1">
    <source>
        <dbReference type="SAM" id="SignalP"/>
    </source>
</evidence>
<dbReference type="RefSeq" id="WP_119278022.1">
    <property type="nucleotide sequence ID" value="NZ_QWLA01000038.1"/>
</dbReference>
<dbReference type="InterPro" id="IPR036116">
    <property type="entry name" value="FN3_sf"/>
</dbReference>